<gene>
    <name evidence="6" type="ORF">K227x_12410</name>
</gene>
<dbReference type="AlphaFoldDB" id="A0A517N6V6"/>
<dbReference type="GO" id="GO:0016020">
    <property type="term" value="C:membrane"/>
    <property type="evidence" value="ECO:0007669"/>
    <property type="project" value="UniProtKB-SubCell"/>
</dbReference>
<dbReference type="SUPFAM" id="SSF55486">
    <property type="entry name" value="Metalloproteases ('zincins'), catalytic domain"/>
    <property type="match status" value="1"/>
</dbReference>
<keyword evidence="3 5" id="KW-1133">Transmembrane helix</keyword>
<organism evidence="6 7">
    <name type="scientific">Rubripirellula lacrimiformis</name>
    <dbReference type="NCBI Taxonomy" id="1930273"/>
    <lineage>
        <taxon>Bacteria</taxon>
        <taxon>Pseudomonadati</taxon>
        <taxon>Planctomycetota</taxon>
        <taxon>Planctomycetia</taxon>
        <taxon>Pirellulales</taxon>
        <taxon>Pirellulaceae</taxon>
        <taxon>Rubripirellula</taxon>
    </lineage>
</organism>
<keyword evidence="2 5" id="KW-0812">Transmembrane</keyword>
<dbReference type="InterPro" id="IPR007343">
    <property type="entry name" value="Uncharacterised_pept_Zn_put"/>
</dbReference>
<evidence type="ECO:0000256" key="4">
    <source>
        <dbReference type="ARBA" id="ARBA00023136"/>
    </source>
</evidence>
<evidence type="ECO:0000313" key="7">
    <source>
        <dbReference type="Proteomes" id="UP000318538"/>
    </source>
</evidence>
<comment type="subcellular location">
    <subcellularLocation>
        <location evidence="1">Membrane</location>
        <topology evidence="1">Single-pass membrane protein</topology>
    </subcellularLocation>
</comment>
<sequence>MKWRGRRQSENMVDRRGVSGGTVVGGGIGILILAMIVGLLGGDPRQVMQQANQGAAQAPAAGEGAELSQLDIDRGEFVATVLADTEDVWTELFSQSGLVYEKPQLELFQHGTQTACGSATSAAGPFYCPADRKVYLDTAFFDQLAQQLNAPGDFAQAYVVAHEVGHHVQNLLGKTSELDQMRRRLSEVEYNKQSVRLELQADFYAGVMFHHAQRQKGILEEGDIEEGLRAAAAIGDDTLQKRSRGTANQESFTHGTSEQRVRWFMKGLQTGDPEQGNTFEVQQL</sequence>
<protein>
    <submittedName>
        <fullName evidence="6">Neutral zinc metallopeptidase</fullName>
    </submittedName>
</protein>
<evidence type="ECO:0000256" key="5">
    <source>
        <dbReference type="SAM" id="Phobius"/>
    </source>
</evidence>
<proteinExistence type="predicted"/>
<evidence type="ECO:0000256" key="2">
    <source>
        <dbReference type="ARBA" id="ARBA00022692"/>
    </source>
</evidence>
<feature type="transmembrane region" description="Helical" evidence="5">
    <location>
        <begin position="21"/>
        <end position="42"/>
    </location>
</feature>
<evidence type="ECO:0000256" key="1">
    <source>
        <dbReference type="ARBA" id="ARBA00004167"/>
    </source>
</evidence>
<evidence type="ECO:0000313" key="6">
    <source>
        <dbReference type="EMBL" id="QDT02862.1"/>
    </source>
</evidence>
<dbReference type="Proteomes" id="UP000318538">
    <property type="component" value="Chromosome"/>
</dbReference>
<dbReference type="PANTHER" id="PTHR30168:SF0">
    <property type="entry name" value="INNER MEMBRANE PROTEIN"/>
    <property type="match status" value="1"/>
</dbReference>
<evidence type="ECO:0000256" key="3">
    <source>
        <dbReference type="ARBA" id="ARBA00022989"/>
    </source>
</evidence>
<name>A0A517N6V6_9BACT</name>
<dbReference type="KEGG" id="rlc:K227x_12410"/>
<reference evidence="6 7" key="1">
    <citation type="submission" date="2019-02" db="EMBL/GenBank/DDBJ databases">
        <title>Deep-cultivation of Planctomycetes and their phenomic and genomic characterization uncovers novel biology.</title>
        <authorList>
            <person name="Wiegand S."/>
            <person name="Jogler M."/>
            <person name="Boedeker C."/>
            <person name="Pinto D."/>
            <person name="Vollmers J."/>
            <person name="Rivas-Marin E."/>
            <person name="Kohn T."/>
            <person name="Peeters S.H."/>
            <person name="Heuer A."/>
            <person name="Rast P."/>
            <person name="Oberbeckmann S."/>
            <person name="Bunk B."/>
            <person name="Jeske O."/>
            <person name="Meyerdierks A."/>
            <person name="Storesund J.E."/>
            <person name="Kallscheuer N."/>
            <person name="Luecker S."/>
            <person name="Lage O.M."/>
            <person name="Pohl T."/>
            <person name="Merkel B.J."/>
            <person name="Hornburger P."/>
            <person name="Mueller R.-W."/>
            <person name="Bruemmer F."/>
            <person name="Labrenz M."/>
            <person name="Spormann A.M."/>
            <person name="Op den Camp H."/>
            <person name="Overmann J."/>
            <person name="Amann R."/>
            <person name="Jetten M.S.M."/>
            <person name="Mascher T."/>
            <person name="Medema M.H."/>
            <person name="Devos D.P."/>
            <person name="Kaster A.-K."/>
            <person name="Ovreas L."/>
            <person name="Rohde M."/>
            <person name="Galperin M.Y."/>
            <person name="Jogler C."/>
        </authorList>
    </citation>
    <scope>NUCLEOTIDE SEQUENCE [LARGE SCALE GENOMIC DNA]</scope>
    <source>
        <strain evidence="6 7">K22_7</strain>
    </source>
</reference>
<accession>A0A517N6V6</accession>
<keyword evidence="4 5" id="KW-0472">Membrane</keyword>
<keyword evidence="7" id="KW-1185">Reference proteome</keyword>
<dbReference type="OrthoDB" id="9774900at2"/>
<dbReference type="PANTHER" id="PTHR30168">
    <property type="entry name" value="PUTATIVE MEMBRANE PROTEIN YPFJ"/>
    <property type="match status" value="1"/>
</dbReference>
<dbReference type="RefSeq" id="WP_145168662.1">
    <property type="nucleotide sequence ID" value="NZ_CP036525.1"/>
</dbReference>
<dbReference type="Pfam" id="PF04228">
    <property type="entry name" value="Zn_peptidase"/>
    <property type="match status" value="1"/>
</dbReference>
<dbReference type="EMBL" id="CP036525">
    <property type="protein sequence ID" value="QDT02862.1"/>
    <property type="molecule type" value="Genomic_DNA"/>
</dbReference>